<dbReference type="AlphaFoldDB" id="A0A517L9L7"/>
<feature type="compositionally biased region" description="Basic residues" evidence="1">
    <location>
        <begin position="185"/>
        <end position="197"/>
    </location>
</feature>
<reference evidence="2 3" key="1">
    <citation type="submission" date="2019-07" db="EMBL/GenBank/DDBJ databases">
        <title>Finished genome of Venturia effusa.</title>
        <authorList>
            <person name="Young C.A."/>
            <person name="Cox M.P."/>
            <person name="Ganley A.R.D."/>
            <person name="David W.J."/>
        </authorList>
    </citation>
    <scope>NUCLEOTIDE SEQUENCE [LARGE SCALE GENOMIC DNA]</scope>
    <source>
        <strain evidence="3">albino</strain>
    </source>
</reference>
<gene>
    <name evidence="2" type="ORF">FKW77_007803</name>
</gene>
<evidence type="ECO:0000313" key="3">
    <source>
        <dbReference type="Proteomes" id="UP000316270"/>
    </source>
</evidence>
<keyword evidence="3" id="KW-1185">Reference proteome</keyword>
<protein>
    <submittedName>
        <fullName evidence="2">Uncharacterized protein</fullName>
    </submittedName>
</protein>
<evidence type="ECO:0000256" key="1">
    <source>
        <dbReference type="SAM" id="MobiDB-lite"/>
    </source>
</evidence>
<dbReference type="EMBL" id="CP042191">
    <property type="protein sequence ID" value="QDS72328.1"/>
    <property type="molecule type" value="Genomic_DNA"/>
</dbReference>
<evidence type="ECO:0000313" key="2">
    <source>
        <dbReference type="EMBL" id="QDS72328.1"/>
    </source>
</evidence>
<proteinExistence type="predicted"/>
<name>A0A517L9L7_9PEZI</name>
<accession>A0A517L9L7</accession>
<feature type="region of interest" description="Disordered" evidence="1">
    <location>
        <begin position="185"/>
        <end position="213"/>
    </location>
</feature>
<organism evidence="2 3">
    <name type="scientific">Venturia effusa</name>
    <dbReference type="NCBI Taxonomy" id="50376"/>
    <lineage>
        <taxon>Eukaryota</taxon>
        <taxon>Fungi</taxon>
        <taxon>Dikarya</taxon>
        <taxon>Ascomycota</taxon>
        <taxon>Pezizomycotina</taxon>
        <taxon>Dothideomycetes</taxon>
        <taxon>Pleosporomycetidae</taxon>
        <taxon>Venturiales</taxon>
        <taxon>Venturiaceae</taxon>
        <taxon>Venturia</taxon>
    </lineage>
</organism>
<dbReference type="Proteomes" id="UP000316270">
    <property type="component" value="Chromosome 7"/>
</dbReference>
<sequence>MSLKAEDASKREHDFPKLDHDGSNFIEQRAIYGDQIRREAGVQRFYRELPFHMTPSLKTLHPSIENDPWDNFASPTEKTRESHELLIPLLLYLSLHPCKAISSLAPPMERYCLTPSFSLPRYRSFTPLTIKQPPASSNEALSAIGTPNFFLEVDDAVDMDEERSLQLELERLKYKIKESRARRQARVYKEKRMRKSRSPMASGEGRPRKIFRR</sequence>